<accession>A0ACB8XST0</accession>
<evidence type="ECO:0000313" key="2">
    <source>
        <dbReference type="Proteomes" id="UP001055879"/>
    </source>
</evidence>
<reference evidence="2" key="1">
    <citation type="journal article" date="2022" name="Mol. Ecol. Resour.">
        <title>The genomes of chicory, endive, great burdock and yacon provide insights into Asteraceae palaeo-polyploidization history and plant inulin production.</title>
        <authorList>
            <person name="Fan W."/>
            <person name="Wang S."/>
            <person name="Wang H."/>
            <person name="Wang A."/>
            <person name="Jiang F."/>
            <person name="Liu H."/>
            <person name="Zhao H."/>
            <person name="Xu D."/>
            <person name="Zhang Y."/>
        </authorList>
    </citation>
    <scope>NUCLEOTIDE SEQUENCE [LARGE SCALE GENOMIC DNA]</scope>
    <source>
        <strain evidence="2">cv. Niubang</strain>
    </source>
</reference>
<evidence type="ECO:0000313" key="1">
    <source>
        <dbReference type="EMBL" id="KAI3673665.1"/>
    </source>
</evidence>
<comment type="caution">
    <text evidence="1">The sequence shown here is derived from an EMBL/GenBank/DDBJ whole genome shotgun (WGS) entry which is preliminary data.</text>
</comment>
<gene>
    <name evidence="1" type="ORF">L6452_39789</name>
</gene>
<dbReference type="Proteomes" id="UP001055879">
    <property type="component" value="Linkage Group LG15"/>
</dbReference>
<protein>
    <submittedName>
        <fullName evidence="1">Uncharacterized protein</fullName>
    </submittedName>
</protein>
<dbReference type="EMBL" id="CM042061">
    <property type="protein sequence ID" value="KAI3673665.1"/>
    <property type="molecule type" value="Genomic_DNA"/>
</dbReference>
<sequence>MKNSDYSLQNPNKRLRSDDHLCNSSVSPIKKPKSTISNTASIHINTFRTPLISKTTGSSVDLIHLHPYKPCTIGRDRRRCDYTFEDRQVSKKHFQIYFDAYRKKVFVVDGVLFLRSGEGCRVRASLNGVFVDGVRVGNGEIKEVSAGSEVSVVCGHEGVCRVGGRIGFVVERIVFVEEVIHRNVFSSKQDYLFSDNVTGELGSGKLANTGLLSSKCRQILSSNDPVLYIREYFTSPYKSRAKYASRNRVKSNSCFTPAEFLSHPPCVERELHSCEGLDINNNSSNNNKTTCLSDVQHLDLDTSFRRNCIASESNAELLHCSANGGCLQQSVKASVPLGGCISNDKRDTHTCEEKIIQAEQLLKPKKRGVCVPPPGNKFYLNRLHFMGDDQLDEVNVTLPELLYPVETLERVFIATFTSDLSWFLSYCEIPPHLPISIACHNAERCWDPSPDKRILRPSSDFPNLVVIYPQFPEVISFSKDRKKFGIACHHPKLFVLQRDDSIRVIITSANLVANQWLRVTNTVWWQDFPRRSVPDYTSLFAQSSAEEVNLDSKSDFAAQLAGFMATLLVDAPNQAHWILELAKFDFSNAAGHLVASVPGIYSPQHPYISEPLHYLTGDSCMPRPLGCMLLGSVEASVVGISHLFRTSRDSNGALLKKLAGVLGNCYVNAYGMSEVILRRNVNIAADANAVSVAISKSEEFPEGGCIQLGFLPRDVAKWLAPLSDAGWFAFSAYIHPNEVLACALEGSNNKVHLVLYVYQGPKFLNISELSPPALASAMCSLVASIQRCCGLWRLHEILGHYKWPEHCETDFTFGSSSVGSINAPFLAAFSAATGKRSMQFSESEESDPDWGCWSASQELRNPSIRIIFPTIERVKTASSGILASKYILCFTQKTWVRLKHMGILHDAVPRPLDRVGHPMHVKVARRRFQSRTDTSSFGWVYCGSHNFSAAAWGRPIHSSVGVKPNGDARSKSVLGSRLHICNYEFGIVFVVPPSERKDKKHLNLDDIGLPFVVPAPRYRSNDTPATQLAMREALIEVGEKERAKSIDFEEEIADEEEEVLEVGNLIVEEKEEEKAYAEKLWGLS</sequence>
<keyword evidence="2" id="KW-1185">Reference proteome</keyword>
<reference evidence="1 2" key="2">
    <citation type="journal article" date="2022" name="Mol. Ecol. Resour.">
        <title>The genomes of chicory, endive, great burdock and yacon provide insights into Asteraceae paleo-polyploidization history and plant inulin production.</title>
        <authorList>
            <person name="Fan W."/>
            <person name="Wang S."/>
            <person name="Wang H."/>
            <person name="Wang A."/>
            <person name="Jiang F."/>
            <person name="Liu H."/>
            <person name="Zhao H."/>
            <person name="Xu D."/>
            <person name="Zhang Y."/>
        </authorList>
    </citation>
    <scope>NUCLEOTIDE SEQUENCE [LARGE SCALE GENOMIC DNA]</scope>
    <source>
        <strain evidence="2">cv. Niubang</strain>
    </source>
</reference>
<proteinExistence type="predicted"/>
<name>A0ACB8XST0_ARCLA</name>
<organism evidence="1 2">
    <name type="scientific">Arctium lappa</name>
    <name type="common">Greater burdock</name>
    <name type="synonym">Lappa major</name>
    <dbReference type="NCBI Taxonomy" id="4217"/>
    <lineage>
        <taxon>Eukaryota</taxon>
        <taxon>Viridiplantae</taxon>
        <taxon>Streptophyta</taxon>
        <taxon>Embryophyta</taxon>
        <taxon>Tracheophyta</taxon>
        <taxon>Spermatophyta</taxon>
        <taxon>Magnoliopsida</taxon>
        <taxon>eudicotyledons</taxon>
        <taxon>Gunneridae</taxon>
        <taxon>Pentapetalae</taxon>
        <taxon>asterids</taxon>
        <taxon>campanulids</taxon>
        <taxon>Asterales</taxon>
        <taxon>Asteraceae</taxon>
        <taxon>Carduoideae</taxon>
        <taxon>Cardueae</taxon>
        <taxon>Arctiinae</taxon>
        <taxon>Arctium</taxon>
    </lineage>
</organism>